<keyword evidence="4 6" id="KW-0472">Membrane</keyword>
<sequence>MARWNRLAIWACLFLCLQLTVGAALIPIKRQDNEPSTAATTPAVRTGTVRSGGSTASSALSARPTSATVTEAVSSSLISSSPSATPTMTEGGSSLDNSSLFNTTVPEGQLPLEPKITPGWAVAGVILLGVGVAYTLIGIRQPLMHNTLSVAYVIGVGITVLVVYLMPLPVTNSNQGGYVAAAILPGVAVGVLASLFFNEITECFVCALGGFCLSMWLLCLQEGGLLSGTSKVIFIVVLTFASFAAYFTRWTRDWALIVTISFTGATSTVIGIDCFSRAGLKEFWAYIWHLNDNLFPLGTHTYPLTKGIRVELAAIIVIFCVGIISQKRLWNVVKDHRSKRQQDLAEERRIRDEEELKIGKQIEAETARERRAWERVHGDHDSGFGRDSESEKADQYAQSPSTPGPQSLMVAEMQGSDVPPAVPPKTSSQVFTAAEKEKGSMVTVQAVPEEAGTGVAAGVAATLGEATGLHQARQATDPVGEATQNPVISPAPEVVPLPFTFPVLDDNKPKARASTVATFADDDDDQMDIVSKRSSIAKRISQSSVSLMRRVSQRTSISRLETQADNEELAVLHQRKQDDNGSIAATIDSENDSGASTGQIQEARRQDIEVKAQLAQKNANERPATATSESTSLLEKAVNGTDSKHTSNAETLANDVSARQSSSDATAEDAAQRKTRDGGDAVTEQKEMLQTEQPVAPSQKAKSTASADSMPVSLTRERLPPGLSNVALHYRTNEWAKHLSHAEVPVPEMLPVTDFPEDKPARKEVPAPLNVEELKQTALNATPAPMPTPSPAPASTPSPGPVPSPSPVATPVSNPLARPMSNYVPVRGHSRNNSWSSAPGVEAPAAPSAVIRPPQPVHRHHRRISSKNQVPTVQTIAEESIHEPSRAASTKSGSSEHVSAGPSPIVPANFERPPPPPGVMSYDSPQSLLAQRSVVLRNKTYGILTGANTTPELAAAPRRISSESASMWNYSYPQQAQASLDDLPLSQRKEIIRRQTSQTSLGTARNSFTDLRSVSSPYMSNNMSAENIAFDSHQPMRHSNAPSQEAREARLASFRNSVRADLRSGMAVAPAGANGRDQSMLYRASSSSNIAAQAAAREADMQRNIDLQRSFLMSQKEAEAKRREKERMEKERANQAFTRSMQTGEMFDLHRDAMRRMQQGARNA</sequence>
<feature type="signal peptide" evidence="7">
    <location>
        <begin position="1"/>
        <end position="23"/>
    </location>
</feature>
<feature type="chain" id="PRO_5034183582" description="TM7S3/TM198-like domain-containing protein" evidence="7">
    <location>
        <begin position="24"/>
        <end position="1164"/>
    </location>
</feature>
<feature type="compositionally biased region" description="Polar residues" evidence="5">
    <location>
        <begin position="396"/>
        <end position="405"/>
    </location>
</feature>
<dbReference type="EMBL" id="WIGO01000093">
    <property type="protein sequence ID" value="KAF6830521.1"/>
    <property type="molecule type" value="Genomic_DNA"/>
</dbReference>
<proteinExistence type="predicted"/>
<evidence type="ECO:0000256" key="4">
    <source>
        <dbReference type="ARBA" id="ARBA00023136"/>
    </source>
</evidence>
<evidence type="ECO:0000256" key="7">
    <source>
        <dbReference type="SAM" id="SignalP"/>
    </source>
</evidence>
<accession>A0A8H6NFD7</accession>
<feature type="region of interest" description="Disordered" evidence="5">
    <location>
        <begin position="573"/>
        <end position="718"/>
    </location>
</feature>
<comment type="subcellular location">
    <subcellularLocation>
        <location evidence="1">Membrane</location>
        <topology evidence="1">Multi-pass membrane protein</topology>
    </subcellularLocation>
</comment>
<keyword evidence="3 6" id="KW-1133">Transmembrane helix</keyword>
<feature type="compositionally biased region" description="Polar residues" evidence="5">
    <location>
        <begin position="866"/>
        <end position="877"/>
    </location>
</feature>
<keyword evidence="7" id="KW-0732">Signal</keyword>
<evidence type="ECO:0000256" key="2">
    <source>
        <dbReference type="ARBA" id="ARBA00022692"/>
    </source>
</evidence>
<evidence type="ECO:0000256" key="1">
    <source>
        <dbReference type="ARBA" id="ARBA00004141"/>
    </source>
</evidence>
<feature type="compositionally biased region" description="Basic and acidic residues" evidence="5">
    <location>
        <begin position="369"/>
        <end position="394"/>
    </location>
</feature>
<feature type="region of interest" description="Disordered" evidence="5">
    <location>
        <begin position="78"/>
        <end position="98"/>
    </location>
</feature>
<evidence type="ECO:0000256" key="5">
    <source>
        <dbReference type="SAM" id="MobiDB-lite"/>
    </source>
</evidence>
<feature type="transmembrane region" description="Helical" evidence="6">
    <location>
        <begin position="229"/>
        <end position="247"/>
    </location>
</feature>
<name>A0A8H6NFD7_9PEZI</name>
<dbReference type="Proteomes" id="UP000654918">
    <property type="component" value="Unassembled WGS sequence"/>
</dbReference>
<feature type="region of interest" description="Disordered" evidence="5">
    <location>
        <begin position="33"/>
        <end position="63"/>
    </location>
</feature>
<dbReference type="PANTHER" id="PTHR39469:SF1">
    <property type="entry name" value="DUF4203 DOMAIN-CONTAINING PROTEIN"/>
    <property type="match status" value="1"/>
</dbReference>
<evidence type="ECO:0000313" key="9">
    <source>
        <dbReference type="EMBL" id="KAF6830521.1"/>
    </source>
</evidence>
<gene>
    <name evidence="9" type="ORF">CPLU01_07320</name>
</gene>
<evidence type="ECO:0000259" key="8">
    <source>
        <dbReference type="Pfam" id="PF13886"/>
    </source>
</evidence>
<feature type="compositionally biased region" description="Basic and acidic residues" evidence="5">
    <location>
        <begin position="1116"/>
        <end position="1133"/>
    </location>
</feature>
<feature type="transmembrane region" description="Helical" evidence="6">
    <location>
        <begin position="204"/>
        <end position="223"/>
    </location>
</feature>
<keyword evidence="2 6" id="KW-0812">Transmembrane</keyword>
<evidence type="ECO:0000313" key="10">
    <source>
        <dbReference type="Proteomes" id="UP000654918"/>
    </source>
</evidence>
<feature type="compositionally biased region" description="Polar residues" evidence="5">
    <location>
        <begin position="887"/>
        <end position="897"/>
    </location>
</feature>
<dbReference type="InterPro" id="IPR025256">
    <property type="entry name" value="TM7S3/TM198-like_dom"/>
</dbReference>
<dbReference type="GO" id="GO:0016020">
    <property type="term" value="C:membrane"/>
    <property type="evidence" value="ECO:0007669"/>
    <property type="project" value="UniProtKB-SubCell"/>
</dbReference>
<feature type="transmembrane region" description="Helical" evidence="6">
    <location>
        <begin position="149"/>
        <end position="166"/>
    </location>
</feature>
<feature type="compositionally biased region" description="Pro residues" evidence="5">
    <location>
        <begin position="784"/>
        <end position="808"/>
    </location>
</feature>
<feature type="transmembrane region" description="Helical" evidence="6">
    <location>
        <begin position="178"/>
        <end position="197"/>
    </location>
</feature>
<feature type="compositionally biased region" description="Basic and acidic residues" evidence="5">
    <location>
        <begin position="670"/>
        <end position="689"/>
    </location>
</feature>
<feature type="region of interest" description="Disordered" evidence="5">
    <location>
        <begin position="781"/>
        <end position="915"/>
    </location>
</feature>
<keyword evidence="10" id="KW-1185">Reference proteome</keyword>
<comment type="caution">
    <text evidence="9">The sequence shown here is derived from an EMBL/GenBank/DDBJ whole genome shotgun (WGS) entry which is preliminary data.</text>
</comment>
<feature type="compositionally biased region" description="Low complexity" evidence="5">
    <location>
        <begin position="51"/>
        <end position="63"/>
    </location>
</feature>
<protein>
    <recommendedName>
        <fullName evidence="8">TM7S3/TM198-like domain-containing protein</fullName>
    </recommendedName>
</protein>
<feature type="region of interest" description="Disordered" evidence="5">
    <location>
        <begin position="369"/>
        <end position="408"/>
    </location>
</feature>
<feature type="compositionally biased region" description="Polar residues" evidence="5">
    <location>
        <begin position="84"/>
        <end position="98"/>
    </location>
</feature>
<feature type="transmembrane region" description="Helical" evidence="6">
    <location>
        <begin position="254"/>
        <end position="272"/>
    </location>
</feature>
<dbReference type="Pfam" id="PF13886">
    <property type="entry name" value="TM7S3_TM198"/>
    <property type="match status" value="1"/>
</dbReference>
<evidence type="ECO:0000256" key="6">
    <source>
        <dbReference type="SAM" id="Phobius"/>
    </source>
</evidence>
<organism evidence="9 10">
    <name type="scientific">Colletotrichum plurivorum</name>
    <dbReference type="NCBI Taxonomy" id="2175906"/>
    <lineage>
        <taxon>Eukaryota</taxon>
        <taxon>Fungi</taxon>
        <taxon>Dikarya</taxon>
        <taxon>Ascomycota</taxon>
        <taxon>Pezizomycotina</taxon>
        <taxon>Sordariomycetes</taxon>
        <taxon>Hypocreomycetidae</taxon>
        <taxon>Glomerellales</taxon>
        <taxon>Glomerellaceae</taxon>
        <taxon>Colletotrichum</taxon>
        <taxon>Colletotrichum orchidearum species complex</taxon>
    </lineage>
</organism>
<feature type="transmembrane region" description="Helical" evidence="6">
    <location>
        <begin position="119"/>
        <end position="137"/>
    </location>
</feature>
<feature type="region of interest" description="Disordered" evidence="5">
    <location>
        <begin position="1116"/>
        <end position="1147"/>
    </location>
</feature>
<feature type="domain" description="TM7S3/TM198-like" evidence="8">
    <location>
        <begin position="124"/>
        <end position="326"/>
    </location>
</feature>
<evidence type="ECO:0000256" key="3">
    <source>
        <dbReference type="ARBA" id="ARBA00022989"/>
    </source>
</evidence>
<reference evidence="9" key="1">
    <citation type="journal article" date="2020" name="Phytopathology">
        <title>Genome Sequence Resources of Colletotrichum truncatum, C. plurivorum, C. musicola, and C. sojae: Four Species Pathogenic to Soybean (Glycine max).</title>
        <authorList>
            <person name="Rogerio F."/>
            <person name="Boufleur T.R."/>
            <person name="Ciampi-Guillardi M."/>
            <person name="Sukno S.A."/>
            <person name="Thon M.R."/>
            <person name="Massola Junior N.S."/>
            <person name="Baroncelli R."/>
        </authorList>
    </citation>
    <scope>NUCLEOTIDE SEQUENCE</scope>
    <source>
        <strain evidence="9">LFN00145</strain>
    </source>
</reference>
<dbReference type="PANTHER" id="PTHR39469">
    <property type="entry name" value="CHROMOSOME 1, WHOLE GENOME SHOTGUN SEQUENCE"/>
    <property type="match status" value="1"/>
</dbReference>
<dbReference type="AlphaFoldDB" id="A0A8H6NFD7"/>